<dbReference type="InterPro" id="IPR002543">
    <property type="entry name" value="FtsK_dom"/>
</dbReference>
<dbReference type="GO" id="GO:0005524">
    <property type="term" value="F:ATP binding"/>
    <property type="evidence" value="ECO:0007669"/>
    <property type="project" value="UniProtKB-UniRule"/>
</dbReference>
<feature type="transmembrane region" description="Helical" evidence="4">
    <location>
        <begin position="58"/>
        <end position="76"/>
    </location>
</feature>
<feature type="transmembrane region" description="Helical" evidence="4">
    <location>
        <begin position="212"/>
        <end position="230"/>
    </location>
</feature>
<proteinExistence type="predicted"/>
<dbReference type="Gene3D" id="3.40.50.300">
    <property type="entry name" value="P-loop containing nucleotide triphosphate hydrolases"/>
    <property type="match status" value="1"/>
</dbReference>
<feature type="transmembrane region" description="Helical" evidence="4">
    <location>
        <begin position="237"/>
        <end position="259"/>
    </location>
</feature>
<keyword evidence="4" id="KW-0812">Transmembrane</keyword>
<accession>A0A2C9DYC7</accession>
<feature type="transmembrane region" description="Helical" evidence="4">
    <location>
        <begin position="125"/>
        <end position="148"/>
    </location>
</feature>
<dbReference type="RefSeq" id="WP_006688781.1">
    <property type="nucleotide sequence ID" value="NC_010503.1"/>
</dbReference>
<dbReference type="PANTHER" id="PTHR22683">
    <property type="entry name" value="SPORULATION PROTEIN RELATED"/>
    <property type="match status" value="1"/>
</dbReference>
<reference evidence="6 7" key="1">
    <citation type="submission" date="2008-02" db="EMBL/GenBank/DDBJ databases">
        <title>Genome sequence of Ureaplasma parvum serovar 3.</title>
        <authorList>
            <person name="Methe B.A."/>
            <person name="Glass J."/>
            <person name="Waites K."/>
            <person name="Shrivastava S."/>
        </authorList>
    </citation>
    <scope>NUCLEOTIDE SEQUENCE [LARGE SCALE GENOMIC DNA]</scope>
    <source>
        <strain evidence="7">ATCC 27815 / 27 / NCTC 11736</strain>
    </source>
</reference>
<feature type="domain" description="FtsK" evidence="5">
    <location>
        <begin position="505"/>
        <end position="694"/>
    </location>
</feature>
<evidence type="ECO:0000256" key="1">
    <source>
        <dbReference type="ARBA" id="ARBA00022741"/>
    </source>
</evidence>
<feature type="transmembrane region" description="Helical" evidence="4">
    <location>
        <begin position="96"/>
        <end position="113"/>
    </location>
</feature>
<dbReference type="GO" id="GO:0003677">
    <property type="term" value="F:DNA binding"/>
    <property type="evidence" value="ECO:0007669"/>
    <property type="project" value="InterPro"/>
</dbReference>
<evidence type="ECO:0000259" key="5">
    <source>
        <dbReference type="PROSITE" id="PS50901"/>
    </source>
</evidence>
<dbReference type="InterPro" id="IPR027417">
    <property type="entry name" value="P-loop_NTPase"/>
</dbReference>
<name>A0A2C9DYC7_UREP2</name>
<evidence type="ECO:0000256" key="2">
    <source>
        <dbReference type="ARBA" id="ARBA00022840"/>
    </source>
</evidence>
<dbReference type="EMBL" id="CP000942">
    <property type="protein sequence ID" value="ACA32878.1"/>
    <property type="molecule type" value="Genomic_DNA"/>
</dbReference>
<keyword evidence="6" id="KW-0132">Cell division</keyword>
<evidence type="ECO:0000256" key="4">
    <source>
        <dbReference type="SAM" id="Phobius"/>
    </source>
</evidence>
<organism evidence="6 7">
    <name type="scientific">Ureaplasma parvum serovar 3 (strain ATCC 27815 / 27 / NCTC 11736)</name>
    <dbReference type="NCBI Taxonomy" id="505682"/>
    <lineage>
        <taxon>Bacteria</taxon>
        <taxon>Bacillati</taxon>
        <taxon>Mycoplasmatota</taxon>
        <taxon>Mycoplasmoidales</taxon>
        <taxon>Mycoplasmoidaceae</taxon>
        <taxon>Ureaplasma</taxon>
    </lineage>
</organism>
<dbReference type="GO" id="GO:0051301">
    <property type="term" value="P:cell division"/>
    <property type="evidence" value="ECO:0007669"/>
    <property type="project" value="UniProtKB-KW"/>
</dbReference>
<sequence>MVSDNKNTLNKETISFYSYDNQLDAQKTESNGKEQEKSNLKTKKFKVQKNYFFNKKKLIGICFFILSFLILILAFLKAPYTGAILDNVLEFFFGWVKYYVYVILLLFLIVFYIKKVRRRLFSKWMIVFYIITLILFALIIGAVGYGIITNSLTYKFIINTNQQMINKEILNLHKDNFEYISLVNLHSKKLHLCEWWAYSWSQEFLKAIDEKHYYYTSVFAYGGIIGYANLDLYRANAWIFTIVIMFMVLVLISFILITFGTKSHLGLKFKKWLVNKIITNINNYHKKDYQLSEQNFFEEKLGEDHHNIDKQLEQKEVIQEQNLQIKNFNDRQTNSSCITKNDKLKTTILEPIVNDINQFRENPSTIKNNKYNFYPRIDIIDGKSQDYLHELKSKGENLKLIIDKFLENNQLEYHFNAINPYFSNVEIVYQFTRSSLNNFLKNFLNLMKQAVNDTDDYEINIYNDNDFLIIQAKVKDLNPQINIKDILTNLEYNDKLCLGIGKLKERKVVWLEDTQAGSILIHGSQQFSGKSMLISNIIISALYTKSPNELELFIINNGSKSLKEFAKLKHTKKSVDHDDFENVINLLREIMNDINKQNTLFADNNVDNLDEYNLKNQNQKLPKKLIIISEYVEIVSSQFNTRFDTLIRNIANIAKKHGIVLIISSNITNESTVSFKNVFDYTIVLKLNNPYESILLTDRNWCNNLVGFGDMLLIRNFDNLPLRLQTAKITNEQFANIINEINSADYDIDEYRHETRLTSRTQNFFNK</sequence>
<dbReference type="HOGENOM" id="CLU_343190_0_0_14"/>
<evidence type="ECO:0000313" key="6">
    <source>
        <dbReference type="EMBL" id="ACA32878.1"/>
    </source>
</evidence>
<keyword evidence="1 3" id="KW-0547">Nucleotide-binding</keyword>
<evidence type="ECO:0000313" key="7">
    <source>
        <dbReference type="Proteomes" id="UP000002162"/>
    </source>
</evidence>
<dbReference type="GeneID" id="29672207"/>
<keyword evidence="4" id="KW-0472">Membrane</keyword>
<gene>
    <name evidence="6" type="ordered locus">UPA3_0538</name>
</gene>
<dbReference type="PROSITE" id="PS50901">
    <property type="entry name" value="FTSK"/>
    <property type="match status" value="1"/>
</dbReference>
<dbReference type="KEGG" id="upa:UPA3_0538"/>
<dbReference type="Pfam" id="PF01580">
    <property type="entry name" value="FtsK_SpoIIIE"/>
    <property type="match status" value="1"/>
</dbReference>
<evidence type="ECO:0000256" key="3">
    <source>
        <dbReference type="PROSITE-ProRule" id="PRU00289"/>
    </source>
</evidence>
<dbReference type="PANTHER" id="PTHR22683:SF1">
    <property type="entry name" value="TYPE VII SECRETION SYSTEM PROTEIN ESSC"/>
    <property type="match status" value="1"/>
</dbReference>
<feature type="binding site" evidence="3">
    <location>
        <begin position="524"/>
        <end position="531"/>
    </location>
    <ligand>
        <name>ATP</name>
        <dbReference type="ChEBI" id="CHEBI:30616"/>
    </ligand>
</feature>
<dbReference type="InterPro" id="IPR050206">
    <property type="entry name" value="FtsK/SpoIIIE/SftA"/>
</dbReference>
<dbReference type="AlphaFoldDB" id="A0A2C9DYC7"/>
<dbReference type="Proteomes" id="UP000002162">
    <property type="component" value="Chromosome"/>
</dbReference>
<protein>
    <submittedName>
        <fullName evidence="6">Cell division protein</fullName>
    </submittedName>
</protein>
<keyword evidence="4" id="KW-1133">Transmembrane helix</keyword>
<keyword evidence="6" id="KW-0131">Cell cycle</keyword>
<keyword evidence="2 3" id="KW-0067">ATP-binding</keyword>